<dbReference type="AlphaFoldDB" id="A0A5C2S1F6"/>
<keyword evidence="1" id="KW-0472">Membrane</keyword>
<keyword evidence="1" id="KW-1133">Transmembrane helix</keyword>
<keyword evidence="1" id="KW-0812">Transmembrane</keyword>
<reference evidence="2" key="1">
    <citation type="journal article" date="2018" name="Genome Biol. Evol.">
        <title>Genomics and development of Lentinus tigrinus, a white-rot wood-decaying mushroom with dimorphic fruiting bodies.</title>
        <authorList>
            <person name="Wu B."/>
            <person name="Xu Z."/>
            <person name="Knudson A."/>
            <person name="Carlson A."/>
            <person name="Chen N."/>
            <person name="Kovaka S."/>
            <person name="LaButti K."/>
            <person name="Lipzen A."/>
            <person name="Pennachio C."/>
            <person name="Riley R."/>
            <person name="Schakwitz W."/>
            <person name="Umezawa K."/>
            <person name="Ohm R.A."/>
            <person name="Grigoriev I.V."/>
            <person name="Nagy L.G."/>
            <person name="Gibbons J."/>
            <person name="Hibbett D."/>
        </authorList>
    </citation>
    <scope>NUCLEOTIDE SEQUENCE [LARGE SCALE GENOMIC DNA]</scope>
    <source>
        <strain evidence="2">ALCF2SS1-6</strain>
    </source>
</reference>
<feature type="transmembrane region" description="Helical" evidence="1">
    <location>
        <begin position="6"/>
        <end position="27"/>
    </location>
</feature>
<organism evidence="2 3">
    <name type="scientific">Lentinus tigrinus ALCF2SS1-6</name>
    <dbReference type="NCBI Taxonomy" id="1328759"/>
    <lineage>
        <taxon>Eukaryota</taxon>
        <taxon>Fungi</taxon>
        <taxon>Dikarya</taxon>
        <taxon>Basidiomycota</taxon>
        <taxon>Agaricomycotina</taxon>
        <taxon>Agaricomycetes</taxon>
        <taxon>Polyporales</taxon>
        <taxon>Polyporaceae</taxon>
        <taxon>Lentinus</taxon>
    </lineage>
</organism>
<proteinExistence type="predicted"/>
<gene>
    <name evidence="2" type="ORF">L227DRAFT_233517</name>
</gene>
<evidence type="ECO:0000313" key="2">
    <source>
        <dbReference type="EMBL" id="RPD57208.1"/>
    </source>
</evidence>
<sequence>MPVSVVPPSAVALFLLGACIPVAYMSARLRGIVNRYWPGPFPSLPFAMLSYDAVNVRQQIVHAVRANRQSPIAPM</sequence>
<evidence type="ECO:0000256" key="1">
    <source>
        <dbReference type="SAM" id="Phobius"/>
    </source>
</evidence>
<accession>A0A5C2S1F6</accession>
<keyword evidence="3" id="KW-1185">Reference proteome</keyword>
<name>A0A5C2S1F6_9APHY</name>
<evidence type="ECO:0000313" key="3">
    <source>
        <dbReference type="Proteomes" id="UP000313359"/>
    </source>
</evidence>
<protein>
    <submittedName>
        <fullName evidence="2">Uncharacterized protein</fullName>
    </submittedName>
</protein>
<dbReference type="Proteomes" id="UP000313359">
    <property type="component" value="Unassembled WGS sequence"/>
</dbReference>
<dbReference type="EMBL" id="ML122282">
    <property type="protein sequence ID" value="RPD57208.1"/>
    <property type="molecule type" value="Genomic_DNA"/>
</dbReference>